<comment type="similarity">
    <text evidence="2">Belongs to the prephenate/arogenate dehydrogenase family.</text>
</comment>
<keyword evidence="6" id="KW-0560">Oxidoreductase</keyword>
<evidence type="ECO:0000256" key="2">
    <source>
        <dbReference type="ARBA" id="ARBA00007964"/>
    </source>
</evidence>
<comment type="catalytic activity">
    <reaction evidence="8">
        <text>prephenate + NAD(+) = 3-(4-hydroxyphenyl)pyruvate + CO2 + NADH</text>
        <dbReference type="Rhea" id="RHEA:13869"/>
        <dbReference type="ChEBI" id="CHEBI:16526"/>
        <dbReference type="ChEBI" id="CHEBI:29934"/>
        <dbReference type="ChEBI" id="CHEBI:36242"/>
        <dbReference type="ChEBI" id="CHEBI:57540"/>
        <dbReference type="ChEBI" id="CHEBI:57945"/>
        <dbReference type="EC" id="1.3.1.12"/>
    </reaction>
</comment>
<comment type="caution">
    <text evidence="11">The sequence shown here is derived from an EMBL/GenBank/DDBJ whole genome shotgun (WGS) entry which is preliminary data.</text>
</comment>
<dbReference type="Gene3D" id="3.40.50.720">
    <property type="entry name" value="NAD(P)-binding Rossmann-like Domain"/>
    <property type="match status" value="1"/>
</dbReference>
<dbReference type="NCBIfam" id="NF005109">
    <property type="entry name" value="PRK06545.2-1"/>
    <property type="match status" value="1"/>
</dbReference>
<evidence type="ECO:0000256" key="1">
    <source>
        <dbReference type="ARBA" id="ARBA00005067"/>
    </source>
</evidence>
<organism evidence="11 12">
    <name type="scientific">Streptomyces capoamus</name>
    <dbReference type="NCBI Taxonomy" id="68183"/>
    <lineage>
        <taxon>Bacteria</taxon>
        <taxon>Bacillati</taxon>
        <taxon>Actinomycetota</taxon>
        <taxon>Actinomycetes</taxon>
        <taxon>Kitasatosporales</taxon>
        <taxon>Streptomycetaceae</taxon>
        <taxon>Streptomyces</taxon>
    </lineage>
</organism>
<evidence type="ECO:0000259" key="10">
    <source>
        <dbReference type="PROSITE" id="PS51671"/>
    </source>
</evidence>
<proteinExistence type="inferred from homology"/>
<dbReference type="InterPro" id="IPR036291">
    <property type="entry name" value="NAD(P)-bd_dom_sf"/>
</dbReference>
<accession>A0A919F3J8</accession>
<keyword evidence="7" id="KW-0520">NAD</keyword>
<keyword evidence="12" id="KW-1185">Reference proteome</keyword>
<evidence type="ECO:0000256" key="4">
    <source>
        <dbReference type="ARBA" id="ARBA00016891"/>
    </source>
</evidence>
<dbReference type="SUPFAM" id="SSF48179">
    <property type="entry name" value="6-phosphogluconate dehydrogenase C-terminal domain-like"/>
    <property type="match status" value="1"/>
</dbReference>
<evidence type="ECO:0000313" key="12">
    <source>
        <dbReference type="Proteomes" id="UP000619355"/>
    </source>
</evidence>
<evidence type="ECO:0000256" key="6">
    <source>
        <dbReference type="ARBA" id="ARBA00023002"/>
    </source>
</evidence>
<keyword evidence="5" id="KW-0028">Amino-acid biosynthesis</keyword>
<dbReference type="GO" id="GO:0008977">
    <property type="term" value="F:prephenate dehydrogenase (NAD+) activity"/>
    <property type="evidence" value="ECO:0007669"/>
    <property type="project" value="UniProtKB-EC"/>
</dbReference>
<keyword evidence="5" id="KW-0057">Aromatic amino acid biosynthesis</keyword>
<dbReference type="Pfam" id="PF20463">
    <property type="entry name" value="PDH_C"/>
    <property type="match status" value="1"/>
</dbReference>
<dbReference type="PROSITE" id="PS51671">
    <property type="entry name" value="ACT"/>
    <property type="match status" value="1"/>
</dbReference>
<feature type="domain" description="Prephenate/arogenate dehydrogenase" evidence="9">
    <location>
        <begin position="26"/>
        <end position="307"/>
    </location>
</feature>
<dbReference type="InterPro" id="IPR046826">
    <property type="entry name" value="PDH_N"/>
</dbReference>
<dbReference type="AlphaFoldDB" id="A0A919F3J8"/>
<dbReference type="EC" id="1.3.1.12" evidence="3"/>
<dbReference type="InterPro" id="IPR002912">
    <property type="entry name" value="ACT_dom"/>
</dbReference>
<feature type="domain" description="ACT" evidence="10">
    <location>
        <begin position="318"/>
        <end position="393"/>
    </location>
</feature>
<evidence type="ECO:0000256" key="7">
    <source>
        <dbReference type="ARBA" id="ARBA00023027"/>
    </source>
</evidence>
<comment type="pathway">
    <text evidence="1">Amino-acid biosynthesis; L-tyrosine biosynthesis; (4-hydroxyphenyl)pyruvate from prephenate (NAD(+) route): step 1/1.</text>
</comment>
<dbReference type="InterPro" id="IPR050812">
    <property type="entry name" value="Preph/Arog_dehydrog"/>
</dbReference>
<sequence>MFEPATEVPVLRTPTAAPYRYAGRIRSAVVVGTGLIGTSVALCLAGHGVQVHLRDADDDSGRTASALGAGRLDPPAEPADLAVVAVPPALVGQVFAEVQQEGLARHCMDVASVKRGPLRDAEALGCDLSSCIGSHPMAGRELSGPLAAQAALFKGRPWVLTPTERTGTETLNLALELIALCGAVPVLMDAAEHDRAVALVSHTPQLVASLMAARLETAEPSTVRLAGQGLRDVVRTAASAPAMWMDILDANAGVVADVLDDLAADLTATVRALRDLSAPPGTGRAAGAGRLADLLRRGNAGHGRIPGKHGEAATRYDSVAVLIGDQPGELARLLADVGATGVNVEDVKIEHSPRDASGLVELSVTSGTTPGLAAALQARGWGVRLADAASPIP</sequence>
<dbReference type="PANTHER" id="PTHR21363:SF0">
    <property type="entry name" value="PREPHENATE DEHYDROGENASE [NADP(+)]"/>
    <property type="match status" value="1"/>
</dbReference>
<gene>
    <name evidence="11" type="ORF">GCM10018980_73220</name>
</gene>
<dbReference type="PROSITE" id="PS51176">
    <property type="entry name" value="PDH_ADH"/>
    <property type="match status" value="1"/>
</dbReference>
<reference evidence="12" key="1">
    <citation type="journal article" date="2019" name="Int. J. Syst. Evol. Microbiol.">
        <title>The Global Catalogue of Microorganisms (GCM) 10K type strain sequencing project: providing services to taxonomists for standard genome sequencing and annotation.</title>
        <authorList>
            <consortium name="The Broad Institute Genomics Platform"/>
            <consortium name="The Broad Institute Genome Sequencing Center for Infectious Disease"/>
            <person name="Wu L."/>
            <person name="Ma J."/>
        </authorList>
    </citation>
    <scope>NUCLEOTIDE SEQUENCE [LARGE SCALE GENOMIC DNA]</scope>
    <source>
        <strain evidence="12">JCM 4253</strain>
    </source>
</reference>
<dbReference type="GO" id="GO:0004665">
    <property type="term" value="F:prephenate dehydrogenase (NADP+) activity"/>
    <property type="evidence" value="ECO:0007669"/>
    <property type="project" value="InterPro"/>
</dbReference>
<dbReference type="PANTHER" id="PTHR21363">
    <property type="entry name" value="PREPHENATE DEHYDROGENASE"/>
    <property type="match status" value="1"/>
</dbReference>
<dbReference type="NCBIfam" id="NF005111">
    <property type="entry name" value="PRK06545.2-3"/>
    <property type="match status" value="1"/>
</dbReference>
<dbReference type="InterPro" id="IPR008927">
    <property type="entry name" value="6-PGluconate_DH-like_C_sf"/>
</dbReference>
<name>A0A919F3J8_9ACTN</name>
<dbReference type="NCBIfam" id="NF005112">
    <property type="entry name" value="PRK06545.2-4"/>
    <property type="match status" value="1"/>
</dbReference>
<dbReference type="EMBL" id="BNBF01000038">
    <property type="protein sequence ID" value="GHG75659.1"/>
    <property type="molecule type" value="Genomic_DNA"/>
</dbReference>
<dbReference type="Gene3D" id="1.10.3660.10">
    <property type="entry name" value="6-phosphogluconate dehydrogenase C-terminal like domain"/>
    <property type="match status" value="1"/>
</dbReference>
<evidence type="ECO:0000256" key="5">
    <source>
        <dbReference type="ARBA" id="ARBA00022498"/>
    </source>
</evidence>
<dbReference type="InterPro" id="IPR003099">
    <property type="entry name" value="Prephen_DH"/>
</dbReference>
<dbReference type="InterPro" id="IPR046825">
    <property type="entry name" value="PDH_C"/>
</dbReference>
<dbReference type="Pfam" id="PF02153">
    <property type="entry name" value="PDH_N"/>
    <property type="match status" value="1"/>
</dbReference>
<evidence type="ECO:0000313" key="11">
    <source>
        <dbReference type="EMBL" id="GHG75659.1"/>
    </source>
</evidence>
<dbReference type="Proteomes" id="UP000619355">
    <property type="component" value="Unassembled WGS sequence"/>
</dbReference>
<dbReference type="SUPFAM" id="SSF51735">
    <property type="entry name" value="NAD(P)-binding Rossmann-fold domains"/>
    <property type="match status" value="1"/>
</dbReference>
<dbReference type="GO" id="GO:0070403">
    <property type="term" value="F:NAD+ binding"/>
    <property type="evidence" value="ECO:0007669"/>
    <property type="project" value="InterPro"/>
</dbReference>
<evidence type="ECO:0000256" key="8">
    <source>
        <dbReference type="ARBA" id="ARBA00049260"/>
    </source>
</evidence>
<protein>
    <recommendedName>
        <fullName evidence="4">Prephenate dehydrogenase</fullName>
        <ecNumber evidence="3">1.3.1.12</ecNumber>
    </recommendedName>
</protein>
<keyword evidence="5" id="KW-0827">Tyrosine biosynthesis</keyword>
<dbReference type="GO" id="GO:0006571">
    <property type="term" value="P:tyrosine biosynthetic process"/>
    <property type="evidence" value="ECO:0007669"/>
    <property type="project" value="UniProtKB-KW"/>
</dbReference>
<evidence type="ECO:0000259" key="9">
    <source>
        <dbReference type="PROSITE" id="PS51176"/>
    </source>
</evidence>
<evidence type="ECO:0000256" key="3">
    <source>
        <dbReference type="ARBA" id="ARBA00012068"/>
    </source>
</evidence>